<dbReference type="EMBL" id="MU854037">
    <property type="protein sequence ID" value="KAK3934021.1"/>
    <property type="molecule type" value="Genomic_DNA"/>
</dbReference>
<accession>A0AAN6MV23</accession>
<keyword evidence="3" id="KW-1185">Reference proteome</keyword>
<reference evidence="3" key="1">
    <citation type="journal article" date="2023" name="Mol. Phylogenet. Evol.">
        <title>Genome-scale phylogeny and comparative genomics of the fungal order Sordariales.</title>
        <authorList>
            <person name="Hensen N."/>
            <person name="Bonometti L."/>
            <person name="Westerberg I."/>
            <person name="Brannstrom I.O."/>
            <person name="Guillou S."/>
            <person name="Cros-Aarteil S."/>
            <person name="Calhoun S."/>
            <person name="Haridas S."/>
            <person name="Kuo A."/>
            <person name="Mondo S."/>
            <person name="Pangilinan J."/>
            <person name="Riley R."/>
            <person name="LaButti K."/>
            <person name="Andreopoulos B."/>
            <person name="Lipzen A."/>
            <person name="Chen C."/>
            <person name="Yan M."/>
            <person name="Daum C."/>
            <person name="Ng V."/>
            <person name="Clum A."/>
            <person name="Steindorff A."/>
            <person name="Ohm R.A."/>
            <person name="Martin F."/>
            <person name="Silar P."/>
            <person name="Natvig D.O."/>
            <person name="Lalanne C."/>
            <person name="Gautier V."/>
            <person name="Ament-Velasquez S.L."/>
            <person name="Kruys A."/>
            <person name="Hutchinson M.I."/>
            <person name="Powell A.J."/>
            <person name="Barry K."/>
            <person name="Miller A.N."/>
            <person name="Grigoriev I.V."/>
            <person name="Debuchy R."/>
            <person name="Gladieux P."/>
            <person name="Hiltunen Thoren M."/>
            <person name="Johannesson H."/>
        </authorList>
    </citation>
    <scope>NUCLEOTIDE SEQUENCE [LARGE SCALE GENOMIC DNA]</scope>
    <source>
        <strain evidence="3">CBS 340.73</strain>
    </source>
</reference>
<comment type="caution">
    <text evidence="2">The sequence shown here is derived from an EMBL/GenBank/DDBJ whole genome shotgun (WGS) entry which is preliminary data.</text>
</comment>
<proteinExistence type="predicted"/>
<evidence type="ECO:0000313" key="3">
    <source>
        <dbReference type="Proteomes" id="UP001303473"/>
    </source>
</evidence>
<feature type="non-terminal residue" evidence="2">
    <location>
        <position position="1"/>
    </location>
</feature>
<evidence type="ECO:0000313" key="2">
    <source>
        <dbReference type="EMBL" id="KAK3934021.1"/>
    </source>
</evidence>
<dbReference type="Gene3D" id="2.70.50.70">
    <property type="match status" value="1"/>
</dbReference>
<dbReference type="AlphaFoldDB" id="A0AAN6MV23"/>
<gene>
    <name evidence="2" type="ORF">QBC46DRAFT_400782</name>
</gene>
<dbReference type="Proteomes" id="UP001303473">
    <property type="component" value="Unassembled WGS sequence"/>
</dbReference>
<protein>
    <submittedName>
        <fullName evidence="2">Uncharacterized protein</fullName>
    </submittedName>
</protein>
<name>A0AAN6MV23_9PEZI</name>
<sequence>MTANHYSNGPVTDVTSDAIRCYQNTPGGGGSTSTYKAKAGGTIQTTEDHHEGSDP</sequence>
<organism evidence="2 3">
    <name type="scientific">Diplogelasinospora grovesii</name>
    <dbReference type="NCBI Taxonomy" id="303347"/>
    <lineage>
        <taxon>Eukaryota</taxon>
        <taxon>Fungi</taxon>
        <taxon>Dikarya</taxon>
        <taxon>Ascomycota</taxon>
        <taxon>Pezizomycotina</taxon>
        <taxon>Sordariomycetes</taxon>
        <taxon>Sordariomycetidae</taxon>
        <taxon>Sordariales</taxon>
        <taxon>Diplogelasinosporaceae</taxon>
        <taxon>Diplogelasinospora</taxon>
    </lineage>
</organism>
<evidence type="ECO:0000256" key="1">
    <source>
        <dbReference type="SAM" id="MobiDB-lite"/>
    </source>
</evidence>
<feature type="region of interest" description="Disordered" evidence="1">
    <location>
        <begin position="25"/>
        <end position="55"/>
    </location>
</feature>
<feature type="compositionally biased region" description="Basic and acidic residues" evidence="1">
    <location>
        <begin position="46"/>
        <end position="55"/>
    </location>
</feature>